<dbReference type="AlphaFoldDB" id="A0A9P4LCS7"/>
<dbReference type="Gene3D" id="2.160.20.10">
    <property type="entry name" value="Single-stranded right-handed beta-helix, Pectin lyase-like"/>
    <property type="match status" value="1"/>
</dbReference>
<dbReference type="InterPro" id="IPR024535">
    <property type="entry name" value="RHGA/B-epi-like_pectate_lyase"/>
</dbReference>
<sequence>MNNVQKGVADASGNIILASSAHIDQWVAGPTYSPKREFSMGKSTTYTRQPFLLDPSGGTNVPYFERAKPQYEDRSVGDFVNIKNFGARGDGVSDDTSAIQSALNANVGKIIHVDAGTYIITRTVFVPSGTKLVGETWSQFAASGSFFSDANNPKVMLSVGSPGQVGDVEMQDLMFTTKGPTPGAVLVEWNMKASKPGAAGILDYHARIGGATGTSLNPAECPPITSGVNPNCQGASLMMHVTSKASGYFENMWPWVADHMIDDPDLVDANNTMVQTSVYVARGLLIESQAPTWLYGTASEHSVYYQYNFHKAKNIFAGMIQTESPYYQPIPKAPAPFANAVGKFPGDPQYKCSGGEFDGCDSSWAVIIRESSDIVIGGAGLYSWFSAYSQDCIDGQTCQKALLWLENNGPNIRIQHLITIGAKTPPRSQITIYEVAKNEIYWINPKIWDMDEPTVWCEHPCLLKLPPWEKSTTLLSYPVVTATGQGWTSTITHQPVLVTQWVMEALTIGDAAAMTAKARRDDVVTSIKPTFTSTPVWPPLVFLGGDGKGTTTRPETPTHPAPPQWPSKVLVVRKGAPSPLVGQCSFYDPSCTGQGWDGQWQFGSMDDPSEDPEISLEDDHFVCPSPRETEDEPEPTVTVKPAPPVIVLKIGDPQQNVRDCYHAGQWTSHSRIQDAANHLCRAIKDVGYVGPGQVVKRRFSYAYDSSELGAIGIDASLEVKDGCEFKYTDFECDHYTKVPIDSCNCAGTDGKQGGTVENNCYKWRLDPEKES</sequence>
<dbReference type="GO" id="GO:0004650">
    <property type="term" value="F:polygalacturonase activity"/>
    <property type="evidence" value="ECO:0007669"/>
    <property type="project" value="InterPro"/>
</dbReference>
<dbReference type="PANTHER" id="PTHR33928">
    <property type="entry name" value="POLYGALACTURONASE QRT3"/>
    <property type="match status" value="1"/>
</dbReference>
<name>A0A9P4LCS7_9PLEO</name>
<evidence type="ECO:0000259" key="1">
    <source>
        <dbReference type="Pfam" id="PF12708"/>
    </source>
</evidence>
<proteinExistence type="predicted"/>
<dbReference type="InterPro" id="IPR011050">
    <property type="entry name" value="Pectin_lyase_fold/virulence"/>
</dbReference>
<gene>
    <name evidence="2" type="ORF">K460DRAFT_422763</name>
</gene>
<dbReference type="CDD" id="cd23668">
    <property type="entry name" value="GH55_beta13glucanase-like"/>
    <property type="match status" value="1"/>
</dbReference>
<dbReference type="InterPro" id="IPR012334">
    <property type="entry name" value="Pectin_lyas_fold"/>
</dbReference>
<protein>
    <submittedName>
        <fullName evidence="2">Glycoside hydrolase family 55 protein</fullName>
    </submittedName>
</protein>
<reference evidence="2" key="1">
    <citation type="submission" date="2020-01" db="EMBL/GenBank/DDBJ databases">
        <authorList>
            <consortium name="DOE Joint Genome Institute"/>
            <person name="Haridas S."/>
            <person name="Albert R."/>
            <person name="Binder M."/>
            <person name="Bloem J."/>
            <person name="Labutti K."/>
            <person name="Salamov A."/>
            <person name="Andreopoulos B."/>
            <person name="Baker S.E."/>
            <person name="Barry K."/>
            <person name="Bills G."/>
            <person name="Bluhm B.H."/>
            <person name="Cannon C."/>
            <person name="Castanera R."/>
            <person name="Culley D.E."/>
            <person name="Daum C."/>
            <person name="Ezra D."/>
            <person name="Gonzalez J.B."/>
            <person name="Henrissat B."/>
            <person name="Kuo A."/>
            <person name="Liang C."/>
            <person name="Lipzen A."/>
            <person name="Lutzoni F."/>
            <person name="Magnuson J."/>
            <person name="Mondo S."/>
            <person name="Nolan M."/>
            <person name="Ohm R."/>
            <person name="Pangilinan J."/>
            <person name="Park H.-J."/>
            <person name="Ramirez L."/>
            <person name="Alfaro M."/>
            <person name="Sun H."/>
            <person name="Tritt A."/>
            <person name="Yoshinaga Y."/>
            <person name="Zwiers L.-H."/>
            <person name="Turgeon B.G."/>
            <person name="Goodwin S.B."/>
            <person name="Spatafora J.W."/>
            <person name="Crous P.W."/>
            <person name="Grigoriev I.V."/>
        </authorList>
    </citation>
    <scope>NUCLEOTIDE SEQUENCE</scope>
    <source>
        <strain evidence="2">CBS 394.84</strain>
    </source>
</reference>
<dbReference type="RefSeq" id="XP_040792888.1">
    <property type="nucleotide sequence ID" value="XM_040938183.1"/>
</dbReference>
<dbReference type="GeneID" id="63855433"/>
<feature type="domain" description="Rhamnogalacturonase A/B/Epimerase-like pectate lyase" evidence="1">
    <location>
        <begin position="79"/>
        <end position="145"/>
    </location>
</feature>
<evidence type="ECO:0000313" key="2">
    <source>
        <dbReference type="EMBL" id="KAF1850325.1"/>
    </source>
</evidence>
<dbReference type="Proteomes" id="UP000800039">
    <property type="component" value="Unassembled WGS sequence"/>
</dbReference>
<accession>A0A9P4LCS7</accession>
<dbReference type="SUPFAM" id="SSF51126">
    <property type="entry name" value="Pectin lyase-like"/>
    <property type="match status" value="1"/>
</dbReference>
<comment type="caution">
    <text evidence="2">The sequence shown here is derived from an EMBL/GenBank/DDBJ whole genome shotgun (WGS) entry which is preliminary data.</text>
</comment>
<dbReference type="InterPro" id="IPR039279">
    <property type="entry name" value="QRT3-like"/>
</dbReference>
<dbReference type="PANTHER" id="PTHR33928:SF2">
    <property type="entry name" value="PECTATE LYASE SUPERFAMILY PROTEIN DOMAIN-CONTAINING PROTEIN-RELATED"/>
    <property type="match status" value="1"/>
</dbReference>
<dbReference type="Pfam" id="PF12708">
    <property type="entry name" value="Pect-lyase_RHGA_epim"/>
    <property type="match status" value="1"/>
</dbReference>
<evidence type="ECO:0000313" key="3">
    <source>
        <dbReference type="Proteomes" id="UP000800039"/>
    </source>
</evidence>
<keyword evidence="2" id="KW-0378">Hydrolase</keyword>
<organism evidence="2 3">
    <name type="scientific">Cucurbitaria berberidis CBS 394.84</name>
    <dbReference type="NCBI Taxonomy" id="1168544"/>
    <lineage>
        <taxon>Eukaryota</taxon>
        <taxon>Fungi</taxon>
        <taxon>Dikarya</taxon>
        <taxon>Ascomycota</taxon>
        <taxon>Pezizomycotina</taxon>
        <taxon>Dothideomycetes</taxon>
        <taxon>Pleosporomycetidae</taxon>
        <taxon>Pleosporales</taxon>
        <taxon>Pleosporineae</taxon>
        <taxon>Cucurbitariaceae</taxon>
        <taxon>Cucurbitaria</taxon>
    </lineage>
</organism>
<dbReference type="EMBL" id="ML976614">
    <property type="protein sequence ID" value="KAF1850325.1"/>
    <property type="molecule type" value="Genomic_DNA"/>
</dbReference>
<dbReference type="OrthoDB" id="1046782at2759"/>
<keyword evidence="3" id="KW-1185">Reference proteome</keyword>